<dbReference type="SUPFAM" id="SSF46689">
    <property type="entry name" value="Homeodomain-like"/>
    <property type="match status" value="1"/>
</dbReference>
<dbReference type="PROSITE" id="PS50977">
    <property type="entry name" value="HTH_TETR_2"/>
    <property type="match status" value="1"/>
</dbReference>
<organism evidence="4 5">
    <name type="scientific">Alkaliphilus pronyensis</name>
    <dbReference type="NCBI Taxonomy" id="1482732"/>
    <lineage>
        <taxon>Bacteria</taxon>
        <taxon>Bacillati</taxon>
        <taxon>Bacillota</taxon>
        <taxon>Clostridia</taxon>
        <taxon>Peptostreptococcales</taxon>
        <taxon>Natronincolaceae</taxon>
        <taxon>Alkaliphilus</taxon>
    </lineage>
</organism>
<dbReference type="AlphaFoldDB" id="A0A6I0F175"/>
<dbReference type="PANTHER" id="PTHR43479">
    <property type="entry name" value="ACREF/ENVCD OPERON REPRESSOR-RELATED"/>
    <property type="match status" value="1"/>
</dbReference>
<evidence type="ECO:0000313" key="5">
    <source>
        <dbReference type="Proteomes" id="UP000432715"/>
    </source>
</evidence>
<reference evidence="4 5" key="1">
    <citation type="submission" date="2019-10" db="EMBL/GenBank/DDBJ databases">
        <title>Alkaliphilus serpentinus sp. nov. and Alkaliphilus pronyensis sp. nov., two novel anaerobic alkaliphilic species isolated from the serpentinized-hosted hydrothermal field of the Prony Bay (New Caledonia).</title>
        <authorList>
            <person name="Postec A."/>
        </authorList>
    </citation>
    <scope>NUCLEOTIDE SEQUENCE [LARGE SCALE GENOMIC DNA]</scope>
    <source>
        <strain evidence="4 5">LacV</strain>
    </source>
</reference>
<dbReference type="PANTHER" id="PTHR43479:SF11">
    <property type="entry name" value="ACREF_ENVCD OPERON REPRESSOR-RELATED"/>
    <property type="match status" value="1"/>
</dbReference>
<dbReference type="EMBL" id="WBZC01000013">
    <property type="protein sequence ID" value="KAB3536088.1"/>
    <property type="molecule type" value="Genomic_DNA"/>
</dbReference>
<dbReference type="Pfam" id="PF00440">
    <property type="entry name" value="TetR_N"/>
    <property type="match status" value="1"/>
</dbReference>
<evidence type="ECO:0000259" key="3">
    <source>
        <dbReference type="PROSITE" id="PS50977"/>
    </source>
</evidence>
<feature type="domain" description="HTH tetR-type" evidence="3">
    <location>
        <begin position="10"/>
        <end position="70"/>
    </location>
</feature>
<protein>
    <submittedName>
        <fullName evidence="4">TetR/AcrR family transcriptional regulator</fullName>
    </submittedName>
</protein>
<dbReference type="OrthoDB" id="6430772at2"/>
<sequence length="199" mass="23148">MSGLRERKKKNTEEKILSAGKEILLSKGYNDATMEEIADKAEIGVGTLYNYFKSKGEIFVKVISKELYLDENNNEETTSVIEMVISYLWKYIMNMKLFGKLVWRELFAVMFASTKTDDLNIKGLVNIDVIFVKKLEQLLDSAIEKEMLPKGFDSKEASYIIFSIIFTQTMMYIYMEEISFEEFETQVKNQITFLFEGKC</sequence>
<dbReference type="PRINTS" id="PR00455">
    <property type="entry name" value="HTHTETR"/>
</dbReference>
<evidence type="ECO:0000256" key="2">
    <source>
        <dbReference type="PROSITE-ProRule" id="PRU00335"/>
    </source>
</evidence>
<dbReference type="PROSITE" id="PS01081">
    <property type="entry name" value="HTH_TETR_1"/>
    <property type="match status" value="1"/>
</dbReference>
<evidence type="ECO:0000313" key="4">
    <source>
        <dbReference type="EMBL" id="KAB3536088.1"/>
    </source>
</evidence>
<keyword evidence="1 2" id="KW-0238">DNA-binding</keyword>
<dbReference type="InterPro" id="IPR009057">
    <property type="entry name" value="Homeodomain-like_sf"/>
</dbReference>
<proteinExistence type="predicted"/>
<gene>
    <name evidence="4" type="ORF">F8154_04835</name>
</gene>
<dbReference type="InterPro" id="IPR023772">
    <property type="entry name" value="DNA-bd_HTH_TetR-type_CS"/>
</dbReference>
<dbReference type="InterPro" id="IPR050624">
    <property type="entry name" value="HTH-type_Tx_Regulator"/>
</dbReference>
<dbReference type="RefSeq" id="WP_151860467.1">
    <property type="nucleotide sequence ID" value="NZ_WBZC01000013.1"/>
</dbReference>
<name>A0A6I0F175_9FIRM</name>
<dbReference type="InterPro" id="IPR001647">
    <property type="entry name" value="HTH_TetR"/>
</dbReference>
<accession>A0A6I0F175</accession>
<feature type="DNA-binding region" description="H-T-H motif" evidence="2">
    <location>
        <begin position="33"/>
        <end position="52"/>
    </location>
</feature>
<comment type="caution">
    <text evidence="4">The sequence shown here is derived from an EMBL/GenBank/DDBJ whole genome shotgun (WGS) entry which is preliminary data.</text>
</comment>
<evidence type="ECO:0000256" key="1">
    <source>
        <dbReference type="ARBA" id="ARBA00023125"/>
    </source>
</evidence>
<dbReference type="Proteomes" id="UP000432715">
    <property type="component" value="Unassembled WGS sequence"/>
</dbReference>
<dbReference type="Gene3D" id="1.10.357.10">
    <property type="entry name" value="Tetracycline Repressor, domain 2"/>
    <property type="match status" value="1"/>
</dbReference>
<keyword evidence="5" id="KW-1185">Reference proteome</keyword>
<dbReference type="GO" id="GO:0003677">
    <property type="term" value="F:DNA binding"/>
    <property type="evidence" value="ECO:0007669"/>
    <property type="project" value="UniProtKB-UniRule"/>
</dbReference>